<sequence length="75" mass="7854">MTARSLFVCLLQCLCCVSCLCAHEDQLGAGGYRARTVAVDKGGTRLRAAVAAAGNSSAAYGEDIQNLDVYARCHS</sequence>
<comment type="caution">
    <text evidence="2">The sequence shown here is derived from an EMBL/GenBank/DDBJ whole genome shotgun (WGS) entry which is preliminary data.</text>
</comment>
<dbReference type="AlphaFoldDB" id="A0AAV5CGZ6"/>
<protein>
    <submittedName>
        <fullName evidence="2">Uncharacterized protein</fullName>
    </submittedName>
</protein>
<reference evidence="2" key="2">
    <citation type="submission" date="2021-12" db="EMBL/GenBank/DDBJ databases">
        <title>Resequencing data analysis of finger millet.</title>
        <authorList>
            <person name="Hatakeyama M."/>
            <person name="Aluri S."/>
            <person name="Balachadran M.T."/>
            <person name="Sivarajan S.R."/>
            <person name="Poveda L."/>
            <person name="Shimizu-Inatsugi R."/>
            <person name="Schlapbach R."/>
            <person name="Sreeman S.M."/>
            <person name="Shimizu K.K."/>
        </authorList>
    </citation>
    <scope>NUCLEOTIDE SEQUENCE</scope>
</reference>
<organism evidence="2 3">
    <name type="scientific">Eleusine coracana subsp. coracana</name>
    <dbReference type="NCBI Taxonomy" id="191504"/>
    <lineage>
        <taxon>Eukaryota</taxon>
        <taxon>Viridiplantae</taxon>
        <taxon>Streptophyta</taxon>
        <taxon>Embryophyta</taxon>
        <taxon>Tracheophyta</taxon>
        <taxon>Spermatophyta</taxon>
        <taxon>Magnoliopsida</taxon>
        <taxon>Liliopsida</taxon>
        <taxon>Poales</taxon>
        <taxon>Poaceae</taxon>
        <taxon>PACMAD clade</taxon>
        <taxon>Chloridoideae</taxon>
        <taxon>Cynodonteae</taxon>
        <taxon>Eleusininae</taxon>
        <taxon>Eleusine</taxon>
    </lineage>
</organism>
<feature type="signal peptide" evidence="1">
    <location>
        <begin position="1"/>
        <end position="21"/>
    </location>
</feature>
<keyword evidence="1" id="KW-0732">Signal</keyword>
<gene>
    <name evidence="2" type="primary">ga14633</name>
    <name evidence="2" type="ORF">PR202_ga14633</name>
</gene>
<evidence type="ECO:0000313" key="3">
    <source>
        <dbReference type="Proteomes" id="UP001054889"/>
    </source>
</evidence>
<evidence type="ECO:0000313" key="2">
    <source>
        <dbReference type="EMBL" id="GJM97687.1"/>
    </source>
</evidence>
<accession>A0AAV5CGZ6</accession>
<feature type="chain" id="PRO_5043428014" evidence="1">
    <location>
        <begin position="22"/>
        <end position="75"/>
    </location>
</feature>
<dbReference type="EMBL" id="BQKI01000007">
    <property type="protein sequence ID" value="GJM97687.1"/>
    <property type="molecule type" value="Genomic_DNA"/>
</dbReference>
<reference evidence="2" key="1">
    <citation type="journal article" date="2018" name="DNA Res.">
        <title>Multiple hybrid de novo genome assembly of finger millet, an orphan allotetraploid crop.</title>
        <authorList>
            <person name="Hatakeyama M."/>
            <person name="Aluri S."/>
            <person name="Balachadran M.T."/>
            <person name="Sivarajan S.R."/>
            <person name="Patrignani A."/>
            <person name="Gruter S."/>
            <person name="Poveda L."/>
            <person name="Shimizu-Inatsugi R."/>
            <person name="Baeten J."/>
            <person name="Francoijs K.J."/>
            <person name="Nataraja K.N."/>
            <person name="Reddy Y.A.N."/>
            <person name="Phadnis S."/>
            <person name="Ravikumar R.L."/>
            <person name="Schlapbach R."/>
            <person name="Sreeman S.M."/>
            <person name="Shimizu K.K."/>
        </authorList>
    </citation>
    <scope>NUCLEOTIDE SEQUENCE</scope>
</reference>
<keyword evidence="3" id="KW-1185">Reference proteome</keyword>
<proteinExistence type="predicted"/>
<name>A0AAV5CGZ6_ELECO</name>
<evidence type="ECO:0000256" key="1">
    <source>
        <dbReference type="SAM" id="SignalP"/>
    </source>
</evidence>
<dbReference type="Proteomes" id="UP001054889">
    <property type="component" value="Unassembled WGS sequence"/>
</dbReference>